<protein>
    <submittedName>
        <fullName evidence="3">Uncharacterized protein</fullName>
    </submittedName>
</protein>
<comment type="caution">
    <text evidence="3">The sequence shown here is derived from an EMBL/GenBank/DDBJ whole genome shotgun (WGS) entry which is preliminary data.</text>
</comment>
<keyword evidence="2" id="KW-0472">Membrane</keyword>
<organism evidence="3 4">
    <name type="scientific">Myxacorys almedinensis A</name>
    <dbReference type="NCBI Taxonomy" id="2690445"/>
    <lineage>
        <taxon>Bacteria</taxon>
        <taxon>Bacillati</taxon>
        <taxon>Cyanobacteriota</taxon>
        <taxon>Cyanophyceae</taxon>
        <taxon>Leptolyngbyales</taxon>
        <taxon>Leptolyngbyaceae</taxon>
        <taxon>Myxacorys</taxon>
        <taxon>Myxacorys almedinensis</taxon>
    </lineage>
</organism>
<accession>A0A8J7Z4A5</accession>
<proteinExistence type="predicted"/>
<sequence length="161" mass="17992">MNQLDTISQGLQTLGGQAVNALSLPSQAVEQLSSAVVMRSQVAATSVLQNWLDAHPIAAWMLHHPIWALALIGFLVIMAFGLLGAIARLTENIWLSLLQTPIKLSQWLFKKSPRLIQHLFAPQQPNRDSKQQLLDAIHQLEELRKEQDKVLEQIKQLLPNG</sequence>
<keyword evidence="2" id="KW-1133">Transmembrane helix</keyword>
<evidence type="ECO:0000256" key="2">
    <source>
        <dbReference type="SAM" id="Phobius"/>
    </source>
</evidence>
<keyword evidence="2" id="KW-0812">Transmembrane</keyword>
<dbReference type="Proteomes" id="UP000646053">
    <property type="component" value="Unassembled WGS sequence"/>
</dbReference>
<evidence type="ECO:0000256" key="1">
    <source>
        <dbReference type="SAM" id="Coils"/>
    </source>
</evidence>
<evidence type="ECO:0000313" key="4">
    <source>
        <dbReference type="Proteomes" id="UP000646053"/>
    </source>
</evidence>
<keyword evidence="4" id="KW-1185">Reference proteome</keyword>
<feature type="coiled-coil region" evidence="1">
    <location>
        <begin position="126"/>
        <end position="157"/>
    </location>
</feature>
<feature type="transmembrane region" description="Helical" evidence="2">
    <location>
        <begin position="66"/>
        <end position="87"/>
    </location>
</feature>
<reference evidence="3" key="1">
    <citation type="submission" date="2019-12" db="EMBL/GenBank/DDBJ databases">
        <title>High-Quality draft genome sequences of three cyanobacteria isolated from the limestone walls of the Old Cathedral of Coimbra.</title>
        <authorList>
            <person name="Tiago I."/>
            <person name="Soares F."/>
            <person name="Portugal A."/>
        </authorList>
    </citation>
    <scope>NUCLEOTIDE SEQUENCE</scope>
    <source>
        <strain evidence="3">A</strain>
    </source>
</reference>
<dbReference type="EMBL" id="WVIE01000011">
    <property type="protein sequence ID" value="NDJ17858.1"/>
    <property type="molecule type" value="Genomic_DNA"/>
</dbReference>
<gene>
    <name evidence="3" type="ORF">GS601_11220</name>
</gene>
<evidence type="ECO:0000313" key="3">
    <source>
        <dbReference type="EMBL" id="NDJ17858.1"/>
    </source>
</evidence>
<name>A0A8J7Z4A5_9CYAN</name>
<keyword evidence="1" id="KW-0175">Coiled coil</keyword>
<dbReference type="AlphaFoldDB" id="A0A8J7Z4A5"/>
<dbReference type="RefSeq" id="WP_162423378.1">
    <property type="nucleotide sequence ID" value="NZ_WVIE01000011.1"/>
</dbReference>